<dbReference type="PANTHER" id="PTHR31485">
    <property type="entry name" value="PEPTIDYL SERINE ALPHA-GALACTOSYLTRANSFERASE"/>
    <property type="match status" value="1"/>
</dbReference>
<dbReference type="AlphaFoldDB" id="A0AB34IP14"/>
<evidence type="ECO:0000256" key="6">
    <source>
        <dbReference type="ARBA" id="ARBA00023136"/>
    </source>
</evidence>
<evidence type="ECO:0000256" key="2">
    <source>
        <dbReference type="ARBA" id="ARBA00022676"/>
    </source>
</evidence>
<accession>A0AB34IP14</accession>
<comment type="caution">
    <text evidence="9">The sequence shown here is derived from an EMBL/GenBank/DDBJ whole genome shotgun (WGS) entry which is preliminary data.</text>
</comment>
<dbReference type="GO" id="GO:0016757">
    <property type="term" value="F:glycosyltransferase activity"/>
    <property type="evidence" value="ECO:0007669"/>
    <property type="project" value="UniProtKB-KW"/>
</dbReference>
<gene>
    <name evidence="9" type="ORF">AB1Y20_011358</name>
</gene>
<evidence type="ECO:0000256" key="5">
    <source>
        <dbReference type="ARBA" id="ARBA00022989"/>
    </source>
</evidence>
<dbReference type="Pfam" id="PF23452">
    <property type="entry name" value="HPAT"/>
    <property type="match status" value="1"/>
</dbReference>
<dbReference type="PROSITE" id="PS51670">
    <property type="entry name" value="SHKT"/>
    <property type="match status" value="1"/>
</dbReference>
<evidence type="ECO:0000313" key="10">
    <source>
        <dbReference type="Proteomes" id="UP001515480"/>
    </source>
</evidence>
<dbReference type="Pfam" id="PF01549">
    <property type="entry name" value="ShK"/>
    <property type="match status" value="1"/>
</dbReference>
<dbReference type="InterPro" id="IPR003582">
    <property type="entry name" value="ShKT_dom"/>
</dbReference>
<evidence type="ECO:0000259" key="8">
    <source>
        <dbReference type="PROSITE" id="PS51670"/>
    </source>
</evidence>
<evidence type="ECO:0000256" key="1">
    <source>
        <dbReference type="ARBA" id="ARBA00004167"/>
    </source>
</evidence>
<keyword evidence="5" id="KW-1133">Transmembrane helix</keyword>
<feature type="region of interest" description="Disordered" evidence="7">
    <location>
        <begin position="424"/>
        <end position="469"/>
    </location>
</feature>
<dbReference type="PANTHER" id="PTHR31485:SF7">
    <property type="entry name" value="PEPTIDYL SERINE ALPHA-GALACTOSYLTRANSFERASE"/>
    <property type="match status" value="1"/>
</dbReference>
<evidence type="ECO:0000256" key="4">
    <source>
        <dbReference type="ARBA" id="ARBA00022692"/>
    </source>
</evidence>
<name>A0AB34IP14_PRYPA</name>
<sequence length="524" mass="58446">MGMAEVHTVFCAECTTYFDWKSAGMFYTHRISGMPGPITRLLACSAEQLRVYPPRGMEMGPTFVHPNYANPNPHNGEASGSYNKPAAVMHWTREVRIAETYVLFVDADMLLRAPIDPVALGVRKGMVVSEHVRYLEQGIRHGLVENFIPKSQVHLARAAGWYHLFHVEDLTQIAPRWLYYTERMRMNPQLYWRINGSIPRDIPTGDDYVKFGEAPWISEMYGYMFAAAEQGIDTTLKEGMVEYADATSARPPPLGPSIIHYGLHCHVNEYHFTKYDYVDFDINSCGRFFFRAPQTPRPSQQLCAETVYLLNDALCDFYARHCPAEKEELMCPPHADDSNIRECSNTGEECEARSGQCSTAAVLLECYQTCTHCCGDGHPRCRQWAMAGECGKNPSFMQHTCRRSCRQCDAPSNWVKATSIAARSEPAGLASPTRGKRRAGRAANKTSSRVGRRERSRDAQGGAYDSGDLSASSLVEPSSALRQGLMALWGGSVSIAALLLARMASRSRACRKAQRANLPPLTSI</sequence>
<dbReference type="EMBL" id="JBGBPQ010000022">
    <property type="protein sequence ID" value="KAL1503306.1"/>
    <property type="molecule type" value="Genomic_DNA"/>
</dbReference>
<keyword evidence="6" id="KW-0472">Membrane</keyword>
<dbReference type="Proteomes" id="UP001515480">
    <property type="component" value="Unassembled WGS sequence"/>
</dbReference>
<dbReference type="InterPro" id="IPR044845">
    <property type="entry name" value="HPAT/SRGT1-like"/>
</dbReference>
<evidence type="ECO:0000256" key="3">
    <source>
        <dbReference type="ARBA" id="ARBA00022679"/>
    </source>
</evidence>
<reference evidence="9 10" key="1">
    <citation type="journal article" date="2024" name="Science">
        <title>Giant polyketide synthase enzymes in the biosynthesis of giant marine polyether toxins.</title>
        <authorList>
            <person name="Fallon T.R."/>
            <person name="Shende V.V."/>
            <person name="Wierzbicki I.H."/>
            <person name="Pendleton A.L."/>
            <person name="Watervoot N.F."/>
            <person name="Auber R.P."/>
            <person name="Gonzalez D.J."/>
            <person name="Wisecaver J.H."/>
            <person name="Moore B.S."/>
        </authorList>
    </citation>
    <scope>NUCLEOTIDE SEQUENCE [LARGE SCALE GENOMIC DNA]</scope>
    <source>
        <strain evidence="9 10">12B1</strain>
    </source>
</reference>
<keyword evidence="3" id="KW-0808">Transferase</keyword>
<evidence type="ECO:0000256" key="7">
    <source>
        <dbReference type="SAM" id="MobiDB-lite"/>
    </source>
</evidence>
<organism evidence="9 10">
    <name type="scientific">Prymnesium parvum</name>
    <name type="common">Toxic golden alga</name>
    <dbReference type="NCBI Taxonomy" id="97485"/>
    <lineage>
        <taxon>Eukaryota</taxon>
        <taxon>Haptista</taxon>
        <taxon>Haptophyta</taxon>
        <taxon>Prymnesiophyceae</taxon>
        <taxon>Prymnesiales</taxon>
        <taxon>Prymnesiaceae</taxon>
        <taxon>Prymnesium</taxon>
    </lineage>
</organism>
<keyword evidence="2" id="KW-0328">Glycosyltransferase</keyword>
<dbReference type="GO" id="GO:0016020">
    <property type="term" value="C:membrane"/>
    <property type="evidence" value="ECO:0007669"/>
    <property type="project" value="UniProtKB-SubCell"/>
</dbReference>
<proteinExistence type="predicted"/>
<keyword evidence="10" id="KW-1185">Reference proteome</keyword>
<evidence type="ECO:0000313" key="9">
    <source>
        <dbReference type="EMBL" id="KAL1503306.1"/>
    </source>
</evidence>
<dbReference type="InterPro" id="IPR056508">
    <property type="entry name" value="HPAT-like"/>
</dbReference>
<dbReference type="SMART" id="SM00254">
    <property type="entry name" value="ShKT"/>
    <property type="match status" value="1"/>
</dbReference>
<feature type="domain" description="ShKT" evidence="8">
    <location>
        <begin position="370"/>
        <end position="408"/>
    </location>
</feature>
<keyword evidence="4" id="KW-0812">Transmembrane</keyword>
<comment type="subcellular location">
    <subcellularLocation>
        <location evidence="1">Membrane</location>
        <topology evidence="1">Single-pass membrane protein</topology>
    </subcellularLocation>
</comment>
<protein>
    <recommendedName>
        <fullName evidence="8">ShKT domain-containing protein</fullName>
    </recommendedName>
</protein>